<keyword evidence="5" id="KW-0285">Flavoprotein</keyword>
<keyword evidence="6" id="KW-0274">FAD</keyword>
<proteinExistence type="inferred from homology"/>
<dbReference type="Gene3D" id="3.90.660.10">
    <property type="match status" value="1"/>
</dbReference>
<dbReference type="GO" id="GO:0005737">
    <property type="term" value="C:cytoplasm"/>
    <property type="evidence" value="ECO:0007669"/>
    <property type="project" value="UniProtKB-SubCell"/>
</dbReference>
<dbReference type="Gene3D" id="3.50.50.60">
    <property type="entry name" value="FAD/NAD(P)-binding domain"/>
    <property type="match status" value="1"/>
</dbReference>
<gene>
    <name evidence="9" type="ORF">OXX778_LOCUS10269</name>
</gene>
<dbReference type="AlphaFoldDB" id="A0A813XTH5"/>
<dbReference type="SUPFAM" id="SSF54373">
    <property type="entry name" value="FAD-linked reductases, C-terminal domain"/>
    <property type="match status" value="1"/>
</dbReference>
<dbReference type="SUPFAM" id="SSF51905">
    <property type="entry name" value="FAD/NAD(P)-binding domain"/>
    <property type="match status" value="1"/>
</dbReference>
<evidence type="ECO:0000256" key="7">
    <source>
        <dbReference type="ARBA" id="ARBA00023002"/>
    </source>
</evidence>
<evidence type="ECO:0000256" key="1">
    <source>
        <dbReference type="ARBA" id="ARBA00001974"/>
    </source>
</evidence>
<protein>
    <recommendedName>
        <fullName evidence="8">Amine oxidase domain-containing protein</fullName>
    </recommendedName>
</protein>
<dbReference type="GO" id="GO:0046592">
    <property type="term" value="F:polyamine oxidase activity"/>
    <property type="evidence" value="ECO:0007669"/>
    <property type="project" value="TreeGrafter"/>
</dbReference>
<comment type="cofactor">
    <cofactor evidence="1">
        <name>FAD</name>
        <dbReference type="ChEBI" id="CHEBI:57692"/>
    </cofactor>
</comment>
<evidence type="ECO:0000256" key="5">
    <source>
        <dbReference type="ARBA" id="ARBA00022630"/>
    </source>
</evidence>
<dbReference type="OrthoDB" id="2019015at2759"/>
<keyword evidence="4" id="KW-0963">Cytoplasm</keyword>
<comment type="similarity">
    <text evidence="3">Belongs to the flavin monoamine oxidase family.</text>
</comment>
<evidence type="ECO:0000256" key="6">
    <source>
        <dbReference type="ARBA" id="ARBA00022827"/>
    </source>
</evidence>
<sequence length="488" mass="56298">MDSDSDNSIGEHVCAIKTDIVIIGAGCAGLECAAKLYSFGFENLVVLEAQDYIGGRIKTTLINEDETLPLEIGANWIHGYLGNPIYRLVIENPDLFVHKKKKLFDIFTDQIYCADENGKYYAPSFYESLWEKYNIWNLEAKALWVKSVKSEFTTYTEFMINKLEQLMDEENLSEYERKIKLAIMNRFLKQETAESGCATMDLLSVNEYGSYLKPFGPDYEFPGGFSGLIQFLADKIPKNSIKLNHAVEQITMFDDEETPMLVQCKNGTSYRAKHVLVTTSVNYLKKHYQSLFNPSLLTTKKIEAIQTVKMDTVDKIFLFYEDMSFFPENCDAVHPIFTNQPENVCMKTDWKYKVYTFDKFYDNMLLVWITGKEAEYVETLDNEEIGDTLTDLLRKVLNNKNIPKPDRVFKTQWKMNPYVLGSYSYVDVNGQANKHINDLAEPLYINNVPRVLFAGEATHLRYYSTVHGAYLSGQREATRLFEFYSSKK</sequence>
<accession>A0A813XTH5</accession>
<keyword evidence="7" id="KW-0560">Oxidoreductase</keyword>
<dbReference type="InterPro" id="IPR050281">
    <property type="entry name" value="Flavin_monoamine_oxidase"/>
</dbReference>
<dbReference type="Pfam" id="PF01593">
    <property type="entry name" value="Amino_oxidase"/>
    <property type="match status" value="1"/>
</dbReference>
<dbReference type="InterPro" id="IPR036188">
    <property type="entry name" value="FAD/NAD-bd_sf"/>
</dbReference>
<name>A0A813XTH5_9BILA</name>
<comment type="caution">
    <text evidence="9">The sequence shown here is derived from an EMBL/GenBank/DDBJ whole genome shotgun (WGS) entry which is preliminary data.</text>
</comment>
<organism evidence="9 10">
    <name type="scientific">Brachionus calyciflorus</name>
    <dbReference type="NCBI Taxonomy" id="104777"/>
    <lineage>
        <taxon>Eukaryota</taxon>
        <taxon>Metazoa</taxon>
        <taxon>Spiralia</taxon>
        <taxon>Gnathifera</taxon>
        <taxon>Rotifera</taxon>
        <taxon>Eurotatoria</taxon>
        <taxon>Monogononta</taxon>
        <taxon>Pseudotrocha</taxon>
        <taxon>Ploima</taxon>
        <taxon>Brachionidae</taxon>
        <taxon>Brachionus</taxon>
    </lineage>
</organism>
<evidence type="ECO:0000259" key="8">
    <source>
        <dbReference type="Pfam" id="PF01593"/>
    </source>
</evidence>
<evidence type="ECO:0000256" key="2">
    <source>
        <dbReference type="ARBA" id="ARBA00004496"/>
    </source>
</evidence>
<keyword evidence="10" id="KW-1185">Reference proteome</keyword>
<evidence type="ECO:0000313" key="10">
    <source>
        <dbReference type="Proteomes" id="UP000663879"/>
    </source>
</evidence>
<dbReference type="PANTHER" id="PTHR10742:SF405">
    <property type="entry name" value="PEROXISOMAL N(1)-ACETYL-SPERMINE_SPERMIDINE OXIDASE"/>
    <property type="match status" value="1"/>
</dbReference>
<reference evidence="9" key="1">
    <citation type="submission" date="2021-02" db="EMBL/GenBank/DDBJ databases">
        <authorList>
            <person name="Nowell W R."/>
        </authorList>
    </citation>
    <scope>NUCLEOTIDE SEQUENCE</scope>
    <source>
        <strain evidence="9">Ploen Becks lab</strain>
    </source>
</reference>
<evidence type="ECO:0000256" key="4">
    <source>
        <dbReference type="ARBA" id="ARBA00022490"/>
    </source>
</evidence>
<dbReference type="PANTHER" id="PTHR10742">
    <property type="entry name" value="FLAVIN MONOAMINE OXIDASE"/>
    <property type="match status" value="1"/>
</dbReference>
<evidence type="ECO:0000256" key="3">
    <source>
        <dbReference type="ARBA" id="ARBA00005995"/>
    </source>
</evidence>
<feature type="domain" description="Amine oxidase" evidence="8">
    <location>
        <begin position="28"/>
        <end position="480"/>
    </location>
</feature>
<evidence type="ECO:0000313" key="9">
    <source>
        <dbReference type="EMBL" id="CAF0878004.1"/>
    </source>
</evidence>
<comment type="subcellular location">
    <subcellularLocation>
        <location evidence="2">Cytoplasm</location>
    </subcellularLocation>
</comment>
<dbReference type="EMBL" id="CAJNOC010001606">
    <property type="protein sequence ID" value="CAF0878004.1"/>
    <property type="molecule type" value="Genomic_DNA"/>
</dbReference>
<dbReference type="Proteomes" id="UP000663879">
    <property type="component" value="Unassembled WGS sequence"/>
</dbReference>
<dbReference type="InterPro" id="IPR002937">
    <property type="entry name" value="Amino_oxidase"/>
</dbReference>